<evidence type="ECO:0000259" key="8">
    <source>
        <dbReference type="PROSITE" id="PS50048"/>
    </source>
</evidence>
<keyword evidence="2" id="KW-0479">Metal-binding</keyword>
<dbReference type="EMBL" id="KN847318">
    <property type="protein sequence ID" value="KIW58078.1"/>
    <property type="molecule type" value="Genomic_DNA"/>
</dbReference>
<dbReference type="PANTHER" id="PTHR47338">
    <property type="entry name" value="ZN(II)2CYS6 TRANSCRIPTION FACTOR (EUROFUNG)-RELATED"/>
    <property type="match status" value="1"/>
</dbReference>
<evidence type="ECO:0000256" key="1">
    <source>
        <dbReference type="ARBA" id="ARBA00004123"/>
    </source>
</evidence>
<evidence type="ECO:0000256" key="6">
    <source>
        <dbReference type="ARBA" id="ARBA00023242"/>
    </source>
</evidence>
<feature type="compositionally biased region" description="Polar residues" evidence="7">
    <location>
        <begin position="108"/>
        <end position="128"/>
    </location>
</feature>
<dbReference type="GO" id="GO:0005634">
    <property type="term" value="C:nucleus"/>
    <property type="evidence" value="ECO:0007669"/>
    <property type="project" value="UniProtKB-SubCell"/>
</dbReference>
<dbReference type="PROSITE" id="PS00463">
    <property type="entry name" value="ZN2_CY6_FUNGAL_1"/>
    <property type="match status" value="1"/>
</dbReference>
<dbReference type="SMART" id="SM00066">
    <property type="entry name" value="GAL4"/>
    <property type="match status" value="1"/>
</dbReference>
<evidence type="ECO:0000256" key="4">
    <source>
        <dbReference type="ARBA" id="ARBA00023125"/>
    </source>
</evidence>
<keyword evidence="5" id="KW-0804">Transcription</keyword>
<dbReference type="InterPro" id="IPR036864">
    <property type="entry name" value="Zn2-C6_fun-type_DNA-bd_sf"/>
</dbReference>
<sequence>MDEGREAKRARQACLNCRRKKTRCSGEKPVCAFCARLKQPCTWNDGSTSPSSYANAPTARVSSSAEANLAARVALLESRLNFLDADIPFDLFAPFTTTSPGVREVPSIGNSNGTGQPDSANGITSTAAPRNDFDSLPDDETLHSLVDVYFDYCHNQPYAYFHEAVFRQDFDAHVVPEYLLYAFAATACRFSDDEFYRDRQNEAIDAYTRTSWSQISEQFFSHTDSLKVAMVQALSMLSTIDFAAGRTKLGWVKLALAVRFAQALRLNEEPDPQLPVHEQEERRRTFWSLYLLDVLMSVGPNRPPSFLDEDCTLSLPCHEDSFRDGLTDCVIPTLTTIIDHDNFSNLQNLDWFPWTILMASALGRLIRYSLKHALVGGHVLWDPRSKYYGVHKILLQFESHSPCTFGSTGSVLRQNLALDGSLRQSRVGHLIFSHALFHVNHCLLNHPFILYRFFHTYTVPVPLSFAQEALQRCHNHATGLLNLLQEVASFGPLAHPSFYGYCGMAAGVISRLFEHHEDAGTSKTSKENSQAAQRLMEAKPVRWAHVGHMATLLRSFVPDDNIAKALVNPVNLSKKTSVPHGMFLWHLLDYAWLPRANSSGAPSSSLADLLPKIVQQPSDPAYYTNATTASPPGVPCDRQATILPNYAHVLGGDMGAILSQALGNDPLPRPDDLGEQSSIF</sequence>
<dbReference type="OrthoDB" id="424974at2759"/>
<feature type="domain" description="Zn(2)-C6 fungal-type" evidence="8">
    <location>
        <begin position="13"/>
        <end position="43"/>
    </location>
</feature>
<dbReference type="GO" id="GO:0003677">
    <property type="term" value="F:DNA binding"/>
    <property type="evidence" value="ECO:0007669"/>
    <property type="project" value="UniProtKB-KW"/>
</dbReference>
<dbReference type="AlphaFoldDB" id="A0A0D2EQW7"/>
<dbReference type="GO" id="GO:0006351">
    <property type="term" value="P:DNA-templated transcription"/>
    <property type="evidence" value="ECO:0007669"/>
    <property type="project" value="InterPro"/>
</dbReference>
<dbReference type="InterPro" id="IPR001138">
    <property type="entry name" value="Zn2Cys6_DnaBD"/>
</dbReference>
<comment type="subcellular location">
    <subcellularLocation>
        <location evidence="1">Nucleus</location>
    </subcellularLocation>
</comment>
<keyword evidence="3" id="KW-0805">Transcription regulation</keyword>
<dbReference type="PANTHER" id="PTHR47338:SF4">
    <property type="entry name" value="ZN(II)2CYS6 TRANSCRIPTION FACTOR (EUROFUNG)"/>
    <property type="match status" value="1"/>
</dbReference>
<evidence type="ECO:0000256" key="2">
    <source>
        <dbReference type="ARBA" id="ARBA00022723"/>
    </source>
</evidence>
<keyword evidence="10" id="KW-1185">Reference proteome</keyword>
<dbReference type="GeneID" id="25324536"/>
<evidence type="ECO:0000256" key="3">
    <source>
        <dbReference type="ARBA" id="ARBA00023015"/>
    </source>
</evidence>
<gene>
    <name evidence="9" type="ORF">PV05_02628</name>
</gene>
<dbReference type="CDD" id="cd12148">
    <property type="entry name" value="fungal_TF_MHR"/>
    <property type="match status" value="1"/>
</dbReference>
<dbReference type="GO" id="GO:0000981">
    <property type="term" value="F:DNA-binding transcription factor activity, RNA polymerase II-specific"/>
    <property type="evidence" value="ECO:0007669"/>
    <property type="project" value="InterPro"/>
</dbReference>
<dbReference type="RefSeq" id="XP_013318662.1">
    <property type="nucleotide sequence ID" value="XM_013463208.1"/>
</dbReference>
<dbReference type="Gene3D" id="4.10.240.10">
    <property type="entry name" value="Zn(2)-C6 fungal-type DNA-binding domain"/>
    <property type="match status" value="1"/>
</dbReference>
<keyword evidence="6" id="KW-0539">Nucleus</keyword>
<dbReference type="CDD" id="cd00067">
    <property type="entry name" value="GAL4"/>
    <property type="match status" value="1"/>
</dbReference>
<dbReference type="SUPFAM" id="SSF57701">
    <property type="entry name" value="Zn2/Cys6 DNA-binding domain"/>
    <property type="match status" value="1"/>
</dbReference>
<dbReference type="InterPro" id="IPR050815">
    <property type="entry name" value="TF_fung"/>
</dbReference>
<dbReference type="STRING" id="348802.A0A0D2EQW7"/>
<dbReference type="SMART" id="SM00906">
    <property type="entry name" value="Fungal_trans"/>
    <property type="match status" value="1"/>
</dbReference>
<dbReference type="Proteomes" id="UP000054342">
    <property type="component" value="Unassembled WGS sequence"/>
</dbReference>
<keyword evidence="4" id="KW-0238">DNA-binding</keyword>
<dbReference type="InterPro" id="IPR007219">
    <property type="entry name" value="XnlR_reg_dom"/>
</dbReference>
<evidence type="ECO:0000256" key="5">
    <source>
        <dbReference type="ARBA" id="ARBA00023163"/>
    </source>
</evidence>
<evidence type="ECO:0000256" key="7">
    <source>
        <dbReference type="SAM" id="MobiDB-lite"/>
    </source>
</evidence>
<dbReference type="HOGENOM" id="CLU_015161_0_0_1"/>
<dbReference type="Pfam" id="PF04082">
    <property type="entry name" value="Fungal_trans"/>
    <property type="match status" value="1"/>
</dbReference>
<reference evidence="9 10" key="1">
    <citation type="submission" date="2015-01" db="EMBL/GenBank/DDBJ databases">
        <title>The Genome Sequence of Exophiala xenobiotica CBS118157.</title>
        <authorList>
            <consortium name="The Broad Institute Genomics Platform"/>
            <person name="Cuomo C."/>
            <person name="de Hoog S."/>
            <person name="Gorbushina A."/>
            <person name="Stielow B."/>
            <person name="Teixiera M."/>
            <person name="Abouelleil A."/>
            <person name="Chapman S.B."/>
            <person name="Priest M."/>
            <person name="Young S.K."/>
            <person name="Wortman J."/>
            <person name="Nusbaum C."/>
            <person name="Birren B."/>
        </authorList>
    </citation>
    <scope>NUCLEOTIDE SEQUENCE [LARGE SCALE GENOMIC DNA]</scope>
    <source>
        <strain evidence="9 10">CBS 118157</strain>
    </source>
</reference>
<feature type="region of interest" description="Disordered" evidence="7">
    <location>
        <begin position="103"/>
        <end position="134"/>
    </location>
</feature>
<organism evidence="9 10">
    <name type="scientific">Exophiala xenobiotica</name>
    <dbReference type="NCBI Taxonomy" id="348802"/>
    <lineage>
        <taxon>Eukaryota</taxon>
        <taxon>Fungi</taxon>
        <taxon>Dikarya</taxon>
        <taxon>Ascomycota</taxon>
        <taxon>Pezizomycotina</taxon>
        <taxon>Eurotiomycetes</taxon>
        <taxon>Chaetothyriomycetidae</taxon>
        <taxon>Chaetothyriales</taxon>
        <taxon>Herpotrichiellaceae</taxon>
        <taxon>Exophiala</taxon>
    </lineage>
</organism>
<dbReference type="GO" id="GO:0008270">
    <property type="term" value="F:zinc ion binding"/>
    <property type="evidence" value="ECO:0007669"/>
    <property type="project" value="InterPro"/>
</dbReference>
<evidence type="ECO:0000313" key="9">
    <source>
        <dbReference type="EMBL" id="KIW58078.1"/>
    </source>
</evidence>
<name>A0A0D2EQW7_9EURO</name>
<evidence type="ECO:0000313" key="10">
    <source>
        <dbReference type="Proteomes" id="UP000054342"/>
    </source>
</evidence>
<dbReference type="Pfam" id="PF00172">
    <property type="entry name" value="Zn_clus"/>
    <property type="match status" value="1"/>
</dbReference>
<protein>
    <recommendedName>
        <fullName evidence="8">Zn(2)-C6 fungal-type domain-containing protein</fullName>
    </recommendedName>
</protein>
<accession>A0A0D2EQW7</accession>
<proteinExistence type="predicted"/>
<dbReference type="PROSITE" id="PS50048">
    <property type="entry name" value="ZN2_CY6_FUNGAL_2"/>
    <property type="match status" value="1"/>
</dbReference>